<dbReference type="AlphaFoldDB" id="A0A1I2SYB5"/>
<sequence>MEMQKQIENYWEGEAAQYSESVWTEINSFKRKAWTDLIEEHRPPGSPLAVLDIGTGPGFFAIVLSGMGHRVTAIDCTRNMLDEARGNTEKVGLTAKFLKMDSHLLSFADCSFDLLLCRNLTWTLHDPGAAYREWFRVLKPKGRLLIFDANWNLRQTDPAWQQKYEEDQREAAKLGFHRRGHVDQATGDRISRELFFSRTLRPQWDAGALLETGFQKLFIETDITDRVWGEEEKALYRSTPMFLVWGEK</sequence>
<dbReference type="CDD" id="cd02440">
    <property type="entry name" value="AdoMet_MTases"/>
    <property type="match status" value="1"/>
</dbReference>
<dbReference type="PANTHER" id="PTHR42912:SF80">
    <property type="entry name" value="METHYLTRANSFERASE DOMAIN-CONTAINING PROTEIN"/>
    <property type="match status" value="1"/>
</dbReference>
<keyword evidence="3" id="KW-1185">Reference proteome</keyword>
<dbReference type="InterPro" id="IPR050508">
    <property type="entry name" value="Methyltransf_Superfamily"/>
</dbReference>
<accession>A0A1I2SYB5</accession>
<dbReference type="Proteomes" id="UP000199337">
    <property type="component" value="Unassembled WGS sequence"/>
</dbReference>
<dbReference type="InterPro" id="IPR013216">
    <property type="entry name" value="Methyltransf_11"/>
</dbReference>
<dbReference type="EMBL" id="FOOX01000006">
    <property type="protein sequence ID" value="SFG57603.1"/>
    <property type="molecule type" value="Genomic_DNA"/>
</dbReference>
<gene>
    <name evidence="2" type="ORF">SAMN05660649_02066</name>
</gene>
<keyword evidence="2" id="KW-0808">Transferase</keyword>
<name>A0A1I2SYB5_9FIRM</name>
<dbReference type="Pfam" id="PF08241">
    <property type="entry name" value="Methyltransf_11"/>
    <property type="match status" value="1"/>
</dbReference>
<evidence type="ECO:0000313" key="2">
    <source>
        <dbReference type="EMBL" id="SFG57603.1"/>
    </source>
</evidence>
<feature type="domain" description="Methyltransferase type 11" evidence="1">
    <location>
        <begin position="51"/>
        <end position="146"/>
    </location>
</feature>
<protein>
    <submittedName>
        <fullName evidence="2">Methyltransferase domain-containing protein</fullName>
    </submittedName>
</protein>
<organism evidence="2 3">
    <name type="scientific">Desulfotruncus arcticus DSM 17038</name>
    <dbReference type="NCBI Taxonomy" id="1121424"/>
    <lineage>
        <taxon>Bacteria</taxon>
        <taxon>Bacillati</taxon>
        <taxon>Bacillota</taxon>
        <taxon>Clostridia</taxon>
        <taxon>Eubacteriales</taxon>
        <taxon>Desulfallaceae</taxon>
        <taxon>Desulfotruncus</taxon>
    </lineage>
</organism>
<keyword evidence="2" id="KW-0489">Methyltransferase</keyword>
<dbReference type="PANTHER" id="PTHR42912">
    <property type="entry name" value="METHYLTRANSFERASE"/>
    <property type="match status" value="1"/>
</dbReference>
<dbReference type="SUPFAM" id="SSF53335">
    <property type="entry name" value="S-adenosyl-L-methionine-dependent methyltransferases"/>
    <property type="match status" value="1"/>
</dbReference>
<proteinExistence type="predicted"/>
<reference evidence="3" key="1">
    <citation type="submission" date="2016-10" db="EMBL/GenBank/DDBJ databases">
        <authorList>
            <person name="Varghese N."/>
            <person name="Submissions S."/>
        </authorList>
    </citation>
    <scope>NUCLEOTIDE SEQUENCE [LARGE SCALE GENOMIC DNA]</scope>
    <source>
        <strain evidence="3">DSM 17038</strain>
    </source>
</reference>
<dbReference type="RefSeq" id="WP_092471292.1">
    <property type="nucleotide sequence ID" value="NZ_FOOX01000006.1"/>
</dbReference>
<dbReference type="Gene3D" id="3.40.50.150">
    <property type="entry name" value="Vaccinia Virus protein VP39"/>
    <property type="match status" value="1"/>
</dbReference>
<dbReference type="InterPro" id="IPR029063">
    <property type="entry name" value="SAM-dependent_MTases_sf"/>
</dbReference>
<dbReference type="GO" id="GO:0032259">
    <property type="term" value="P:methylation"/>
    <property type="evidence" value="ECO:0007669"/>
    <property type="project" value="UniProtKB-KW"/>
</dbReference>
<dbReference type="STRING" id="341036.SAMN05660649_02066"/>
<evidence type="ECO:0000259" key="1">
    <source>
        <dbReference type="Pfam" id="PF08241"/>
    </source>
</evidence>
<dbReference type="GO" id="GO:0008757">
    <property type="term" value="F:S-adenosylmethionine-dependent methyltransferase activity"/>
    <property type="evidence" value="ECO:0007669"/>
    <property type="project" value="InterPro"/>
</dbReference>
<evidence type="ECO:0000313" key="3">
    <source>
        <dbReference type="Proteomes" id="UP000199337"/>
    </source>
</evidence>
<dbReference type="OrthoDB" id="9784101at2"/>